<organism evidence="2 3">
    <name type="scientific">Pyxidicoccus fallax</name>
    <dbReference type="NCBI Taxonomy" id="394095"/>
    <lineage>
        <taxon>Bacteria</taxon>
        <taxon>Pseudomonadati</taxon>
        <taxon>Myxococcota</taxon>
        <taxon>Myxococcia</taxon>
        <taxon>Myxococcales</taxon>
        <taxon>Cystobacterineae</taxon>
        <taxon>Myxococcaceae</taxon>
        <taxon>Pyxidicoccus</taxon>
    </lineage>
</organism>
<dbReference type="InterPro" id="IPR045506">
    <property type="entry name" value="DUF6484"/>
</dbReference>
<reference evidence="2 3" key="1">
    <citation type="submission" date="2020-04" db="EMBL/GenBank/DDBJ databases">
        <title>Draft genome of Pyxidicoccus fallax type strain.</title>
        <authorList>
            <person name="Whitworth D.E."/>
        </authorList>
    </citation>
    <scope>NUCLEOTIDE SEQUENCE [LARGE SCALE GENOMIC DNA]</scope>
    <source>
        <strain evidence="2 3">DSM 14698</strain>
    </source>
</reference>
<dbReference type="RefSeq" id="WP_169343082.1">
    <property type="nucleotide sequence ID" value="NZ_JABBJJ010000008.1"/>
</dbReference>
<dbReference type="Pfam" id="PF20093">
    <property type="entry name" value="DUF6484"/>
    <property type="match status" value="1"/>
</dbReference>
<dbReference type="Proteomes" id="UP000518300">
    <property type="component" value="Unassembled WGS sequence"/>
</dbReference>
<dbReference type="AlphaFoldDB" id="A0A848L5M5"/>
<evidence type="ECO:0000259" key="1">
    <source>
        <dbReference type="Pfam" id="PF20093"/>
    </source>
</evidence>
<evidence type="ECO:0000313" key="2">
    <source>
        <dbReference type="EMBL" id="NMO13797.1"/>
    </source>
</evidence>
<accession>A0A848L5M5</accession>
<gene>
    <name evidence="2" type="ORF">HG543_02825</name>
</gene>
<sequence>MGSRETQPAQATDVLDEEEPILAPLVGQVVGVTEAGLLLVDFPGNRRGALPARTALELDVEARQRAVALRQEAVLLFERGEPALPLLVGLLPPPSETPLTDALLATSLPVASAEADLDGKRLVLEGREEVVLRCGKASLTLRHDGQVLLRGVNIRADAEEVHRIRGGKVQIN</sequence>
<keyword evidence="3" id="KW-1185">Reference proteome</keyword>
<dbReference type="EMBL" id="JABBJJ010000008">
    <property type="protein sequence ID" value="NMO13797.1"/>
    <property type="molecule type" value="Genomic_DNA"/>
</dbReference>
<feature type="domain" description="DUF6484" evidence="1">
    <location>
        <begin position="26"/>
        <end position="91"/>
    </location>
</feature>
<evidence type="ECO:0000313" key="3">
    <source>
        <dbReference type="Proteomes" id="UP000518300"/>
    </source>
</evidence>
<proteinExistence type="predicted"/>
<name>A0A848L5M5_9BACT</name>
<protein>
    <recommendedName>
        <fullName evidence="1">DUF6484 domain-containing protein</fullName>
    </recommendedName>
</protein>
<comment type="caution">
    <text evidence="2">The sequence shown here is derived from an EMBL/GenBank/DDBJ whole genome shotgun (WGS) entry which is preliminary data.</text>
</comment>